<dbReference type="InterPro" id="IPR011527">
    <property type="entry name" value="ABC1_TM_dom"/>
</dbReference>
<keyword evidence="5" id="KW-0067">ATP-binding</keyword>
<dbReference type="GO" id="GO:0016887">
    <property type="term" value="F:ATP hydrolysis activity"/>
    <property type="evidence" value="ECO:0007669"/>
    <property type="project" value="InterPro"/>
</dbReference>
<dbReference type="CDD" id="cd03249">
    <property type="entry name" value="ABC_MTABC3_MDL1_MDL2"/>
    <property type="match status" value="2"/>
</dbReference>
<feature type="transmembrane region" description="Helical" evidence="8">
    <location>
        <begin position="750"/>
        <end position="774"/>
    </location>
</feature>
<protein>
    <submittedName>
        <fullName evidence="11">ATP binding cassette subfamily B member 5</fullName>
    </submittedName>
</protein>
<dbReference type="GO" id="GO:0030154">
    <property type="term" value="P:cell differentiation"/>
    <property type="evidence" value="ECO:0007669"/>
    <property type="project" value="UniProtKB-KW"/>
</dbReference>
<sequence>MSQAKESSGYNTTFVLGDLDCFLHCSRRHKEKEGKGKPSEIVGPVTIFRYADGLDIILMLFGTIAAIANGVCLPLMSLVFGEMSDGFVAWLGEFYFVSASSLSCNQSQVPFEEQMTEFALYYIGIGATALVFGYLQISFWVLAAARQTKKIRKTFFHAVLGQELAWFDTSNCGELNTRLTEDINKINDGIGDKVAQLFQNMTTFIVGIVIGFVKGWKLTLVILATSPLVVISAAFCSKVGASAFDSKELTAYAKAGAVAEEVLSSVRTVVAFGGQEKEINRYTSKLGEAKNLGIKKAIASKLSLGLLYLIINGCYGLGFWYGTTLILDENTDYTIGTVLAVFFSVTFSSYCLGTAAPHFETFSIARGAAFKVFKIIDQKPTINSFSSDGHRLDHIKGTLEFNNVQFNYPSRPDVQVLKGLTLKIDCGQTVALVGSSGCGKSTTVQLLQRFYDPQEGVITVDGHDIKSLNVRHYREFIGVVSQEPVLFGTTIRNNIKYGREDVTDEEIENAAKEANAYDFIMEFPDKFNTLVGERGAQMSGGQKQRIAIARALVRKPKILLLDEATSALDTESESVVQAALEKASKGRTTLVIAHRLSTVRTANVIVALADGAVAEVGTHTELMKRKGLYYALATAQSIKTEDSEESTEMISLKDHEVSPVNGLISKRASINHVSQKKTEEEAAPEEEHLPKVSFLKLFRLNRSEWPFIALGTLAAVVSGACHPAFSIIFAKIITIFSIKDDPERIRHEANIFSIIFAAIGVVCFITWFLQGFLYGRSGETLTMRLRHMAFKAMLRQEISWFDDKKNNTGALTTRLATEAAQIQSATGLRLGVIAQNISSMGLSVIISFIYVCEMTLLAVTGMLETSALTGFANRDKKELQRAGKVATEAVENIRTVASLTRESTFEQMYEENLKTPYRNAQKKAQIYGSCYAFSQAFMYFTYAASFRFGAYLITVGRMTPESVFTVFSAITYGAMALGETLTFAPEYAKAKSGAAHLFALFERTPAIDSYSQEGHEPATFRGSLEFHEVSFTYPSRPDVPILQDLSLQIEKGQTVAFVGSSGCGKSTSVQLLQRFYDPLTGQVPIVFGTQLFDGINAKHLNIQWLRSQIGIVSQEPVLFDCSIAENIAYGDNSRNVPLDEIQEVAKAANIHSFIEELPEKYSTRVGDKGTQLSGGQKQRIAIARALLRQPKILLLDEATSALDNESEKVVQQALDQARKGRTCIVIAHRLSTVQNADVIVVINNGKIIEQGTHQQLMAKREAYFNLVNAQTQH</sequence>
<feature type="transmembrane region" description="Helical" evidence="8">
    <location>
        <begin position="842"/>
        <end position="863"/>
    </location>
</feature>
<dbReference type="InterPro" id="IPR036640">
    <property type="entry name" value="ABC1_TM_sf"/>
</dbReference>
<evidence type="ECO:0000256" key="8">
    <source>
        <dbReference type="SAM" id="Phobius"/>
    </source>
</evidence>
<dbReference type="GO" id="GO:0015421">
    <property type="term" value="F:ABC-type oligopeptide transporter activity"/>
    <property type="evidence" value="ECO:0007669"/>
    <property type="project" value="TreeGrafter"/>
</dbReference>
<dbReference type="GO" id="GO:0042391">
    <property type="term" value="P:regulation of membrane potential"/>
    <property type="evidence" value="ECO:0007669"/>
    <property type="project" value="Ensembl"/>
</dbReference>
<dbReference type="GO" id="GO:0015562">
    <property type="term" value="F:efflux transmembrane transporter activity"/>
    <property type="evidence" value="ECO:0007669"/>
    <property type="project" value="Ensembl"/>
</dbReference>
<dbReference type="SUPFAM" id="SSF52540">
    <property type="entry name" value="P-loop containing nucleoside triphosphate hydrolases"/>
    <property type="match status" value="2"/>
</dbReference>
<dbReference type="SMART" id="SM00382">
    <property type="entry name" value="AAA"/>
    <property type="match status" value="2"/>
</dbReference>
<reference evidence="12" key="2">
    <citation type="journal article" date="2013" name="Nat. Genet.">
        <title>The draft genomes of soft-shell turtle and green sea turtle yield insights into the development and evolution of the turtle-specific body plan.</title>
        <authorList>
            <person name="Wang Z."/>
            <person name="Pascual-Anaya J."/>
            <person name="Zadissa A."/>
            <person name="Li W."/>
            <person name="Niimura Y."/>
            <person name="Huang Z."/>
            <person name="Li C."/>
            <person name="White S."/>
            <person name="Xiong Z."/>
            <person name="Fang D."/>
            <person name="Wang B."/>
            <person name="Ming Y."/>
            <person name="Chen Y."/>
            <person name="Zheng Y."/>
            <person name="Kuraku S."/>
            <person name="Pignatelli M."/>
            <person name="Herrero J."/>
            <person name="Beal K."/>
            <person name="Nozawa M."/>
            <person name="Li Q."/>
            <person name="Wang J."/>
            <person name="Zhang H."/>
            <person name="Yu L."/>
            <person name="Shigenobu S."/>
            <person name="Wang J."/>
            <person name="Liu J."/>
            <person name="Flicek P."/>
            <person name="Searle S."/>
            <person name="Wang J."/>
            <person name="Kuratani S."/>
            <person name="Yin Y."/>
            <person name="Aken B."/>
            <person name="Zhang G."/>
            <person name="Irie N."/>
        </authorList>
    </citation>
    <scope>NUCLEOTIDE SEQUENCE [LARGE SCALE GENOMIC DNA]</scope>
    <source>
        <strain evidence="12">Daiwa-1</strain>
    </source>
</reference>
<keyword evidence="12" id="KW-1185">Reference proteome</keyword>
<dbReference type="HOGENOM" id="CLU_000604_17_2_1"/>
<evidence type="ECO:0000256" key="2">
    <source>
        <dbReference type="ARBA" id="ARBA00007577"/>
    </source>
</evidence>
<dbReference type="EMBL" id="AGCU01197491">
    <property type="status" value="NOT_ANNOTATED_CDS"/>
    <property type="molecule type" value="Genomic_DNA"/>
</dbReference>
<dbReference type="InterPro" id="IPR039421">
    <property type="entry name" value="Type_1_exporter"/>
</dbReference>
<evidence type="ECO:0000256" key="6">
    <source>
        <dbReference type="ARBA" id="ARBA00022989"/>
    </source>
</evidence>
<gene>
    <name evidence="11" type="primary">ABCB5</name>
</gene>
<dbReference type="STRING" id="13735.ENSPSIP00000006666"/>
<dbReference type="CDD" id="cd18577">
    <property type="entry name" value="ABC_6TM_Pgp_ABCB1_D1_like"/>
    <property type="match status" value="1"/>
</dbReference>
<dbReference type="InterPro" id="IPR003439">
    <property type="entry name" value="ABC_transporter-like_ATP-bd"/>
</dbReference>
<evidence type="ECO:0000259" key="10">
    <source>
        <dbReference type="PROSITE" id="PS50929"/>
    </source>
</evidence>
<dbReference type="GO" id="GO:0008559">
    <property type="term" value="F:ABC-type xenobiotic transporter activity"/>
    <property type="evidence" value="ECO:0007669"/>
    <property type="project" value="UniProtKB-EC"/>
</dbReference>
<proteinExistence type="inferred from homology"/>
<dbReference type="EMBL" id="AGCU01197495">
    <property type="status" value="NOT_ANNOTATED_CDS"/>
    <property type="molecule type" value="Genomic_DNA"/>
</dbReference>
<reference evidence="12" key="1">
    <citation type="submission" date="2011-10" db="EMBL/GenBank/DDBJ databases">
        <authorList>
            <consortium name="Soft-shell Turtle Genome Consortium"/>
        </authorList>
    </citation>
    <scope>NUCLEOTIDE SEQUENCE [LARGE SCALE GENOMIC DNA]</scope>
    <source>
        <strain evidence="12">Daiwa-1</strain>
    </source>
</reference>
<evidence type="ECO:0000313" key="12">
    <source>
        <dbReference type="Proteomes" id="UP000007267"/>
    </source>
</evidence>
<feature type="domain" description="ABC transmembrane type-1" evidence="10">
    <location>
        <begin position="709"/>
        <end position="989"/>
    </location>
</feature>
<evidence type="ECO:0000256" key="5">
    <source>
        <dbReference type="ARBA" id="ARBA00022840"/>
    </source>
</evidence>
<evidence type="ECO:0000256" key="4">
    <source>
        <dbReference type="ARBA" id="ARBA00022741"/>
    </source>
</evidence>
<evidence type="ECO:0000256" key="3">
    <source>
        <dbReference type="ARBA" id="ARBA00022692"/>
    </source>
</evidence>
<dbReference type="GeneTree" id="ENSGT00940000161340"/>
<evidence type="ECO:0000259" key="9">
    <source>
        <dbReference type="PROSITE" id="PS50893"/>
    </source>
</evidence>
<dbReference type="InterPro" id="IPR017871">
    <property type="entry name" value="ABC_transporter-like_CS"/>
</dbReference>
<name>K7FF56_PELSI</name>
<dbReference type="EMBL" id="AGCU01197492">
    <property type="status" value="NOT_ANNOTATED_CDS"/>
    <property type="molecule type" value="Genomic_DNA"/>
</dbReference>
<evidence type="ECO:0000313" key="11">
    <source>
        <dbReference type="Ensembl" id="ENSPSIP00000006666.1"/>
    </source>
</evidence>
<dbReference type="GO" id="GO:0001654">
    <property type="term" value="P:eye development"/>
    <property type="evidence" value="ECO:0007669"/>
    <property type="project" value="Ensembl"/>
</dbReference>
<dbReference type="EMBL" id="AGCU01197497">
    <property type="status" value="NOT_ANNOTATED_CDS"/>
    <property type="molecule type" value="Genomic_DNA"/>
</dbReference>
<reference evidence="11" key="4">
    <citation type="submission" date="2025-09" db="UniProtKB">
        <authorList>
            <consortium name="Ensembl"/>
        </authorList>
    </citation>
    <scope>IDENTIFICATION</scope>
</reference>
<dbReference type="SUPFAM" id="SSF90123">
    <property type="entry name" value="ABC transporter transmembrane region"/>
    <property type="match status" value="2"/>
</dbReference>
<dbReference type="EMBL" id="AGCU01197493">
    <property type="status" value="NOT_ANNOTATED_CDS"/>
    <property type="molecule type" value="Genomic_DNA"/>
</dbReference>
<feature type="transmembrane region" description="Helical" evidence="8">
    <location>
        <begin position="705"/>
        <end position="738"/>
    </location>
</feature>
<feature type="domain" description="ABC transmembrane type-1" evidence="10">
    <location>
        <begin position="60"/>
        <end position="362"/>
    </location>
</feature>
<dbReference type="PROSITE" id="PS50929">
    <property type="entry name" value="ABC_TM1F"/>
    <property type="match status" value="2"/>
</dbReference>
<dbReference type="InterPro" id="IPR027417">
    <property type="entry name" value="P-loop_NTPase"/>
</dbReference>
<feature type="domain" description="ABC transporter" evidence="9">
    <location>
        <begin position="399"/>
        <end position="635"/>
    </location>
</feature>
<dbReference type="eggNOG" id="KOG0055">
    <property type="taxonomic scope" value="Eukaryota"/>
</dbReference>
<keyword evidence="4" id="KW-0547">Nucleotide-binding</keyword>
<comment type="similarity">
    <text evidence="2">Belongs to the ABC transporter superfamily. ABCB family. Multidrug resistance exporter (TC 3.A.1.201) subfamily.</text>
</comment>
<dbReference type="GO" id="GO:0090374">
    <property type="term" value="P:oligopeptide export from mitochondrion"/>
    <property type="evidence" value="ECO:0007669"/>
    <property type="project" value="TreeGrafter"/>
</dbReference>
<dbReference type="EMBL" id="AGCU01197494">
    <property type="status" value="NOT_ANNOTATED_CDS"/>
    <property type="molecule type" value="Genomic_DNA"/>
</dbReference>
<feature type="transmembrane region" description="Helical" evidence="8">
    <location>
        <begin position="56"/>
        <end position="80"/>
    </location>
</feature>
<dbReference type="OMA" id="WAFQSWV"/>
<dbReference type="PROSITE" id="PS00211">
    <property type="entry name" value="ABC_TRANSPORTER_1"/>
    <property type="match status" value="2"/>
</dbReference>
<dbReference type="GO" id="GO:0005886">
    <property type="term" value="C:plasma membrane"/>
    <property type="evidence" value="ECO:0007669"/>
    <property type="project" value="UniProtKB-SubCell"/>
</dbReference>
<reference evidence="11" key="3">
    <citation type="submission" date="2025-08" db="UniProtKB">
        <authorList>
            <consortium name="Ensembl"/>
        </authorList>
    </citation>
    <scope>IDENTIFICATION</scope>
</reference>
<dbReference type="EMBL" id="AGCU01197496">
    <property type="status" value="NOT_ANNOTATED_CDS"/>
    <property type="molecule type" value="Genomic_DNA"/>
</dbReference>
<feature type="transmembrane region" description="Helical" evidence="8">
    <location>
        <begin position="333"/>
        <end position="356"/>
    </location>
</feature>
<feature type="transmembrane region" description="Helical" evidence="8">
    <location>
        <begin position="302"/>
        <end position="321"/>
    </location>
</feature>
<dbReference type="Ensembl" id="ENSPSIT00000006703.1">
    <property type="protein sequence ID" value="ENSPSIP00000006666.1"/>
    <property type="gene ID" value="ENSPSIG00000005929.1"/>
</dbReference>
<dbReference type="InterPro" id="IPR003593">
    <property type="entry name" value="AAA+_ATPase"/>
</dbReference>
<dbReference type="Pfam" id="PF00664">
    <property type="entry name" value="ABC_membrane"/>
    <property type="match status" value="2"/>
</dbReference>
<feature type="transmembrane region" description="Helical" evidence="8">
    <location>
        <begin position="119"/>
        <end position="143"/>
    </location>
</feature>
<dbReference type="GO" id="GO:0005743">
    <property type="term" value="C:mitochondrial inner membrane"/>
    <property type="evidence" value="ECO:0007669"/>
    <property type="project" value="TreeGrafter"/>
</dbReference>
<dbReference type="PANTHER" id="PTHR43394:SF27">
    <property type="entry name" value="ATP-DEPENDENT TRANSLOCASE ABCB1-LIKE"/>
    <property type="match status" value="1"/>
</dbReference>
<dbReference type="PROSITE" id="PS50893">
    <property type="entry name" value="ABC_TRANSPORTER_2"/>
    <property type="match status" value="2"/>
</dbReference>
<evidence type="ECO:0000256" key="7">
    <source>
        <dbReference type="ARBA" id="ARBA00023136"/>
    </source>
</evidence>
<keyword evidence="7 8" id="KW-0472">Membrane</keyword>
<keyword evidence="6 8" id="KW-1133">Transmembrane helix</keyword>
<dbReference type="CDD" id="cd18578">
    <property type="entry name" value="ABC_6TM_Pgp_ABCB1_D2_like"/>
    <property type="match status" value="1"/>
</dbReference>
<dbReference type="Pfam" id="PF00005">
    <property type="entry name" value="ABC_tran"/>
    <property type="match status" value="2"/>
</dbReference>
<evidence type="ECO:0000256" key="1">
    <source>
        <dbReference type="ARBA" id="ARBA00004141"/>
    </source>
</evidence>
<dbReference type="GO" id="GO:0005524">
    <property type="term" value="F:ATP binding"/>
    <property type="evidence" value="ECO:0007669"/>
    <property type="project" value="UniProtKB-KW"/>
</dbReference>
<accession>K7FF56</accession>
<comment type="subcellular location">
    <subcellularLocation>
        <location evidence="1">Membrane</location>
        <topology evidence="1">Multi-pass membrane protein</topology>
    </subcellularLocation>
</comment>
<keyword evidence="3 8" id="KW-0812">Transmembrane</keyword>
<dbReference type="Gene3D" id="1.20.1560.10">
    <property type="entry name" value="ABC transporter type 1, transmembrane domain"/>
    <property type="match status" value="2"/>
</dbReference>
<dbReference type="Gene3D" id="3.40.50.300">
    <property type="entry name" value="P-loop containing nucleotide triphosphate hydrolases"/>
    <property type="match status" value="2"/>
</dbReference>
<dbReference type="PANTHER" id="PTHR43394">
    <property type="entry name" value="ATP-DEPENDENT PERMEASE MDL1, MITOCHONDRIAL"/>
    <property type="match status" value="1"/>
</dbReference>
<organism evidence="11 12">
    <name type="scientific">Pelodiscus sinensis</name>
    <name type="common">Chinese softshell turtle</name>
    <name type="synonym">Trionyx sinensis</name>
    <dbReference type="NCBI Taxonomy" id="13735"/>
    <lineage>
        <taxon>Eukaryota</taxon>
        <taxon>Metazoa</taxon>
        <taxon>Chordata</taxon>
        <taxon>Craniata</taxon>
        <taxon>Vertebrata</taxon>
        <taxon>Euteleostomi</taxon>
        <taxon>Archelosauria</taxon>
        <taxon>Testudinata</taxon>
        <taxon>Testudines</taxon>
        <taxon>Cryptodira</taxon>
        <taxon>Trionychia</taxon>
        <taxon>Trionychidae</taxon>
        <taxon>Pelodiscus</taxon>
    </lineage>
</organism>
<feature type="domain" description="ABC transporter" evidence="9">
    <location>
        <begin position="1024"/>
        <end position="1269"/>
    </location>
</feature>
<dbReference type="AlphaFoldDB" id="K7FF56"/>
<dbReference type="Proteomes" id="UP000007267">
    <property type="component" value="Unassembled WGS sequence"/>
</dbReference>